<dbReference type="EMBL" id="CAJOBE010001721">
    <property type="protein sequence ID" value="CAF3768954.1"/>
    <property type="molecule type" value="Genomic_DNA"/>
</dbReference>
<keyword evidence="5 6" id="KW-0482">Metalloprotease</keyword>
<evidence type="ECO:0000313" key="10">
    <source>
        <dbReference type="Proteomes" id="UP000663874"/>
    </source>
</evidence>
<dbReference type="PRINTS" id="PR00480">
    <property type="entry name" value="ASTACIN"/>
</dbReference>
<dbReference type="EC" id="3.4.24.-" evidence="7"/>
<dbReference type="Proteomes" id="UP000663874">
    <property type="component" value="Unassembled WGS sequence"/>
</dbReference>
<organism evidence="9 10">
    <name type="scientific">Rotaria sordida</name>
    <dbReference type="NCBI Taxonomy" id="392033"/>
    <lineage>
        <taxon>Eukaryota</taxon>
        <taxon>Metazoa</taxon>
        <taxon>Spiralia</taxon>
        <taxon>Gnathifera</taxon>
        <taxon>Rotifera</taxon>
        <taxon>Eurotatoria</taxon>
        <taxon>Bdelloidea</taxon>
        <taxon>Philodinida</taxon>
        <taxon>Philodinidae</taxon>
        <taxon>Rotaria</taxon>
    </lineage>
</organism>
<dbReference type="CDD" id="cd04280">
    <property type="entry name" value="ZnMc_astacin_like"/>
    <property type="match status" value="1"/>
</dbReference>
<name>A0A818ZFU4_9BILA</name>
<dbReference type="GO" id="GO:0008270">
    <property type="term" value="F:zinc ion binding"/>
    <property type="evidence" value="ECO:0007669"/>
    <property type="project" value="UniProtKB-UniRule"/>
</dbReference>
<feature type="active site" evidence="6">
    <location>
        <position position="137"/>
    </location>
</feature>
<keyword evidence="4 6" id="KW-0862">Zinc</keyword>
<comment type="caution">
    <text evidence="9">The sequence shown here is derived from an EMBL/GenBank/DDBJ whole genome shotgun (WGS) entry which is preliminary data.</text>
</comment>
<sequence>MSHIYNFVFLFHFIANQVEGDMKFPAVIGLNGRAGILRGSGIAWPNGIVPYIFAPGYTYDQELSIIAGMRMLERTVAINNYRCVQFRPRNVSDPYYIIFENGLGCSSYVGQNPGRNINRTVTLQASGCLGIGTIMHELLHALGFEHEQSRPDRDQYVTINWANIESGSLSINFCSIRSGTSHNFDKLDNNSVNTYNTPYDYGSLMHYSSTAFSINGSPTIVARQANVIMGQRSNLSVYDAQAVQRFYNCTASGTTLPPTSTPAPLNIYGANTTYSSAWATNSRKFLRYRGTNANYYYDTYQVTVSTANYYRFKSSYTVIVSGATRVTLIPTSNTSTVLTNTTIAPVTNDDTGGYFQFLITYILQAGTTYILIFTTYSPNVTTSFSIMAWGQARVSLVRLNMVSSTTTTTTLVTTTTRPNVINITGIVTNYSSSLNNTSPRFTRFGPTGIFYFEAIRVTVNTTGTYTFKSNCSINSYGYLYVNSFNPSNVTSNLVALDDDTGGYNQFLITYILQAGTTYILIFTTYSPNVTTSFSIMAWGPTRFSLQYINMRNSSESITTVSSTSTIISLVLTTAAPVICNGSNIRLTCPGQVVTNGIIVTMNPNRISNSGYVTPNNTFFNLNDSSTVNGYVRTVSIQYVQQRLPTASTRIWIYGIIPILGGYMACSQYLVPSSQISTTQLRQTYNITANTINVFPGTYIGVGIQDGLTSIATTSGTTAFSVTSANLTSNILTRTPLYFRPDNSGFGVNVSYTIMA</sequence>
<gene>
    <name evidence="9" type="ORF">FNK824_LOCUS13244</name>
</gene>
<dbReference type="AlphaFoldDB" id="A0A818ZFU4"/>
<evidence type="ECO:0000256" key="3">
    <source>
        <dbReference type="ARBA" id="ARBA00022801"/>
    </source>
</evidence>
<reference evidence="9" key="1">
    <citation type="submission" date="2021-02" db="EMBL/GenBank/DDBJ databases">
        <authorList>
            <person name="Nowell W R."/>
        </authorList>
    </citation>
    <scope>NUCLEOTIDE SEQUENCE</scope>
</reference>
<keyword evidence="2 6" id="KW-0479">Metal-binding</keyword>
<comment type="cofactor">
    <cofactor evidence="6 7">
        <name>Zn(2+)</name>
        <dbReference type="ChEBI" id="CHEBI:29105"/>
    </cofactor>
    <text evidence="6 7">Binds 1 zinc ion per subunit.</text>
</comment>
<comment type="caution">
    <text evidence="6">Lacks conserved residue(s) required for the propagation of feature annotation.</text>
</comment>
<feature type="binding site" evidence="6">
    <location>
        <position position="136"/>
    </location>
    <ligand>
        <name>Zn(2+)</name>
        <dbReference type="ChEBI" id="CHEBI:29105"/>
        <note>catalytic</note>
    </ligand>
</feature>
<dbReference type="Pfam" id="PF01400">
    <property type="entry name" value="Astacin"/>
    <property type="match status" value="1"/>
</dbReference>
<evidence type="ECO:0000256" key="1">
    <source>
        <dbReference type="ARBA" id="ARBA00022670"/>
    </source>
</evidence>
<evidence type="ECO:0000256" key="5">
    <source>
        <dbReference type="ARBA" id="ARBA00023049"/>
    </source>
</evidence>
<dbReference type="InterPro" id="IPR034035">
    <property type="entry name" value="Astacin-like_dom"/>
</dbReference>
<evidence type="ECO:0000256" key="6">
    <source>
        <dbReference type="PROSITE-ProRule" id="PRU01211"/>
    </source>
</evidence>
<keyword evidence="1 6" id="KW-0645">Protease</keyword>
<feature type="binding site" evidence="6">
    <location>
        <position position="146"/>
    </location>
    <ligand>
        <name>Zn(2+)</name>
        <dbReference type="ChEBI" id="CHEBI:29105"/>
        <note>catalytic</note>
    </ligand>
</feature>
<protein>
    <recommendedName>
        <fullName evidence="7">Metalloendopeptidase</fullName>
        <ecNumber evidence="7">3.4.24.-</ecNumber>
    </recommendedName>
</protein>
<dbReference type="InterPro" id="IPR024079">
    <property type="entry name" value="MetalloPept_cat_dom_sf"/>
</dbReference>
<evidence type="ECO:0000259" key="8">
    <source>
        <dbReference type="PROSITE" id="PS51864"/>
    </source>
</evidence>
<evidence type="ECO:0000256" key="7">
    <source>
        <dbReference type="RuleBase" id="RU361183"/>
    </source>
</evidence>
<dbReference type="PANTHER" id="PTHR10127">
    <property type="entry name" value="DISCOIDIN, CUB, EGF, LAMININ , AND ZINC METALLOPROTEASE DOMAIN CONTAINING"/>
    <property type="match status" value="1"/>
</dbReference>
<dbReference type="InterPro" id="IPR001506">
    <property type="entry name" value="Peptidase_M12A"/>
</dbReference>
<dbReference type="GO" id="GO:0004222">
    <property type="term" value="F:metalloendopeptidase activity"/>
    <property type="evidence" value="ECO:0007669"/>
    <property type="project" value="UniProtKB-UniRule"/>
</dbReference>
<proteinExistence type="predicted"/>
<dbReference type="GO" id="GO:0006508">
    <property type="term" value="P:proteolysis"/>
    <property type="evidence" value="ECO:0007669"/>
    <property type="project" value="UniProtKB-KW"/>
</dbReference>
<dbReference type="PANTHER" id="PTHR10127:SF780">
    <property type="entry name" value="METALLOENDOPEPTIDASE"/>
    <property type="match status" value="1"/>
</dbReference>
<dbReference type="InterPro" id="IPR006026">
    <property type="entry name" value="Peptidase_Metallo"/>
</dbReference>
<dbReference type="SUPFAM" id="SSF55486">
    <property type="entry name" value="Metalloproteases ('zincins'), catalytic domain"/>
    <property type="match status" value="1"/>
</dbReference>
<evidence type="ECO:0000256" key="2">
    <source>
        <dbReference type="ARBA" id="ARBA00022723"/>
    </source>
</evidence>
<dbReference type="PROSITE" id="PS51864">
    <property type="entry name" value="ASTACIN"/>
    <property type="match status" value="1"/>
</dbReference>
<keyword evidence="3 6" id="KW-0378">Hydrolase</keyword>
<feature type="binding site" evidence="6">
    <location>
        <position position="140"/>
    </location>
    <ligand>
        <name>Zn(2+)</name>
        <dbReference type="ChEBI" id="CHEBI:29105"/>
        <note>catalytic</note>
    </ligand>
</feature>
<evidence type="ECO:0000313" key="9">
    <source>
        <dbReference type="EMBL" id="CAF3768954.1"/>
    </source>
</evidence>
<feature type="domain" description="Peptidase M12A" evidence="8">
    <location>
        <begin position="34"/>
        <end position="250"/>
    </location>
</feature>
<dbReference type="SMART" id="SM00235">
    <property type="entry name" value="ZnMc"/>
    <property type="match status" value="1"/>
</dbReference>
<dbReference type="Gene3D" id="3.40.390.10">
    <property type="entry name" value="Collagenase (Catalytic Domain)"/>
    <property type="match status" value="1"/>
</dbReference>
<evidence type="ECO:0000256" key="4">
    <source>
        <dbReference type="ARBA" id="ARBA00022833"/>
    </source>
</evidence>
<accession>A0A818ZFU4</accession>